<feature type="region of interest" description="Disordered" evidence="1">
    <location>
        <begin position="391"/>
        <end position="443"/>
    </location>
</feature>
<dbReference type="Proteomes" id="UP001164803">
    <property type="component" value="Chromosome"/>
</dbReference>
<feature type="domain" description="Fibronectin type-III" evidence="3">
    <location>
        <begin position="434"/>
        <end position="516"/>
    </location>
</feature>
<feature type="domain" description="Fibronectin type-III" evidence="3">
    <location>
        <begin position="534"/>
        <end position="610"/>
    </location>
</feature>
<evidence type="ECO:0000256" key="1">
    <source>
        <dbReference type="SAM" id="MobiDB-lite"/>
    </source>
</evidence>
<keyword evidence="5" id="KW-1185">Reference proteome</keyword>
<feature type="compositionally biased region" description="Polar residues" evidence="1">
    <location>
        <begin position="433"/>
        <end position="443"/>
    </location>
</feature>
<keyword evidence="2" id="KW-0732">Signal</keyword>
<dbReference type="RefSeq" id="WP_268044212.1">
    <property type="nucleotide sequence ID" value="NZ_CP104064.1"/>
</dbReference>
<gene>
    <name evidence="4" type="ORF">NZD86_22060</name>
</gene>
<dbReference type="EMBL" id="CP104064">
    <property type="protein sequence ID" value="WAH36821.1"/>
    <property type="molecule type" value="Genomic_DNA"/>
</dbReference>
<feature type="domain" description="Fibronectin type-III" evidence="3">
    <location>
        <begin position="731"/>
        <end position="806"/>
    </location>
</feature>
<dbReference type="SUPFAM" id="SSF49265">
    <property type="entry name" value="Fibronectin type III"/>
    <property type="match status" value="1"/>
</dbReference>
<evidence type="ECO:0000259" key="3">
    <source>
        <dbReference type="SMART" id="SM00060"/>
    </source>
</evidence>
<feature type="chain" id="PRO_5046919517" evidence="2">
    <location>
        <begin position="27"/>
        <end position="820"/>
    </location>
</feature>
<evidence type="ECO:0000256" key="2">
    <source>
        <dbReference type="SAM" id="SignalP"/>
    </source>
</evidence>
<dbReference type="InterPro" id="IPR036116">
    <property type="entry name" value="FN3_sf"/>
</dbReference>
<dbReference type="InterPro" id="IPR003961">
    <property type="entry name" value="FN3_dom"/>
</dbReference>
<evidence type="ECO:0000313" key="4">
    <source>
        <dbReference type="EMBL" id="WAH36821.1"/>
    </source>
</evidence>
<reference evidence="4" key="1">
    <citation type="submission" date="2022-08" db="EMBL/GenBank/DDBJ databases">
        <title>Alicyclobacillus dauci DSM2870, complete genome.</title>
        <authorList>
            <person name="Wang Q."/>
            <person name="Cai R."/>
            <person name="Wang Z."/>
        </authorList>
    </citation>
    <scope>NUCLEOTIDE SEQUENCE</scope>
    <source>
        <strain evidence="4">DSM 28700</strain>
    </source>
</reference>
<evidence type="ECO:0000313" key="5">
    <source>
        <dbReference type="Proteomes" id="UP001164803"/>
    </source>
</evidence>
<dbReference type="SMART" id="SM00060">
    <property type="entry name" value="FN3"/>
    <property type="match status" value="3"/>
</dbReference>
<feature type="compositionally biased region" description="Low complexity" evidence="1">
    <location>
        <begin position="391"/>
        <end position="432"/>
    </location>
</feature>
<accession>A0ABY6Z3N8</accession>
<name>A0ABY6Z3N8_9BACL</name>
<organism evidence="4 5">
    <name type="scientific">Alicyclobacillus dauci</name>
    <dbReference type="NCBI Taxonomy" id="1475485"/>
    <lineage>
        <taxon>Bacteria</taxon>
        <taxon>Bacillati</taxon>
        <taxon>Bacillota</taxon>
        <taxon>Bacilli</taxon>
        <taxon>Bacillales</taxon>
        <taxon>Alicyclobacillaceae</taxon>
        <taxon>Alicyclobacillus</taxon>
    </lineage>
</organism>
<protein>
    <submittedName>
        <fullName evidence="4">Copper amine oxidase N-terminal domain-containing protein</fullName>
    </submittedName>
</protein>
<sequence length="820" mass="84705">MKRILSSLTAATIVLGASAVATTAMASTGPKFVKETITVGKYQASPSGFAALDGKSQTTYMPIWYVMQGLKAMGYTVSWDGTKNELNIVAPNGVSADLTNVSAGHGSTSILLNGKVVQKVNARVAKDPASGVTTTYMPIWYVQQVMQRVDINSSWKHQVWALQPGSQYAITLFNNDSYGPSTGIQTVNKNVIVLGSNTTLQNTVVNGDVYLSPGPNGTASLKGVTVKGNIYVESGANHSIDLQDVTANTLSVDSTSPVHIISAGKTSIQQTQVTSKDTQPVSFDNEGGAFGTLYIQSGQDITLTGSVPYENIAVESGAHVTVAAGVKVMNLTVNASNAAVTIASGASVDAVNVKTGNNVQLSVDGTINTLSNLGTGTVSLTGKGNVATVTGTGVSGSTSGTAASSGTSSTGSSSSSSSSNSNSGGVTISSVTPGTAPSGQTLATPTGINVNGAAISWNPVLDATGYSVSVTDSNNHTSTYDRGGNLFGALNQVNLNQFGLSSGQYTVTVAATGSDSSYESSNPSTTQSVYINQLETPSNLQVNGTVASWDPVPNAVGYIISMYTVSGQASPVYHSAQLRTTPSIDLSTAGLLNGTYEITVQAISSDLQYSISDESSYSPNIMITNSTYTSVYSAVYNVSVDNQLNLSWDAVPNATEYEIDLQNPNEPGFNFTEVYNAQDISTNPNTNQLKQSISDIPLASGSYNVLLRAASPGLYADSGYSTAVPINVHQLPAPSGVTMNGNQISWQPVANATGYEINLLSNDQLTVLDTIQGGSNTSVNLSNESFSGISSGTYTLTVSAMGDGYSQSLGSSAGSFNVSW</sequence>
<proteinExistence type="predicted"/>
<feature type="signal peptide" evidence="2">
    <location>
        <begin position="1"/>
        <end position="26"/>
    </location>
</feature>